<organism evidence="4 5">
    <name type="scientific">Ahrensia marina</name>
    <dbReference type="NCBI Taxonomy" id="1514904"/>
    <lineage>
        <taxon>Bacteria</taxon>
        <taxon>Pseudomonadati</taxon>
        <taxon>Pseudomonadota</taxon>
        <taxon>Alphaproteobacteria</taxon>
        <taxon>Hyphomicrobiales</taxon>
        <taxon>Ahrensiaceae</taxon>
        <taxon>Ahrensia</taxon>
    </lineage>
</organism>
<sequence>MLETPKEAKQSICFLVGSVALSGGTYVIFQHAQFLQEKGYNITIAVQEPFDETTTSWHDYGHKLNCVPFDEAKVDNYGLVIATWWKTALQITEFKAQNYGYFVQSIESRFYSEEESPLRDLVNATYKLPVSYITEAVWIKEYLHQNFCQDATLVRNGIRKDIYRARASIAAPPQKRTQPRVLVEGHFNVPFKNTALAVKLARAAGARDIWVLTGSAVKRLPGVSRVFSRVPIHETANIYSACDILLKLSTVEGMFGPPLEIFHCGGTALVFDVTGHDEYIVHNENAIVIKGLNTEKVVEELSSLLSDSDRLAVLKQGAAKTAKDWPDWMQSSNLFCNWVEQVLAESKPCSTVAMEETIRAAWKTYETNEQIRLKTKPRASVLQSLKTRVVASSPRVKELIKYIMTVIEVINPSRRVF</sequence>
<feature type="transmembrane region" description="Helical" evidence="2">
    <location>
        <begin position="12"/>
        <end position="29"/>
    </location>
</feature>
<evidence type="ECO:0000256" key="2">
    <source>
        <dbReference type="SAM" id="Phobius"/>
    </source>
</evidence>
<dbReference type="STRING" id="1514904.SU32_16790"/>
<comment type="caution">
    <text evidence="4">The sequence shown here is derived from an EMBL/GenBank/DDBJ whole genome shotgun (WGS) entry which is preliminary data.</text>
</comment>
<evidence type="ECO:0000313" key="5">
    <source>
        <dbReference type="Proteomes" id="UP000038011"/>
    </source>
</evidence>
<dbReference type="OrthoDB" id="9790710at2"/>
<evidence type="ECO:0000259" key="3">
    <source>
        <dbReference type="Pfam" id="PF00534"/>
    </source>
</evidence>
<keyword evidence="2" id="KW-0812">Transmembrane</keyword>
<name>A0A0M9GKG5_9HYPH</name>
<feature type="domain" description="Glycosyl transferase family 1" evidence="3">
    <location>
        <begin position="225"/>
        <end position="320"/>
    </location>
</feature>
<dbReference type="SUPFAM" id="SSF53756">
    <property type="entry name" value="UDP-Glycosyltransferase/glycogen phosphorylase"/>
    <property type="match status" value="1"/>
</dbReference>
<keyword evidence="2" id="KW-0472">Membrane</keyword>
<dbReference type="InterPro" id="IPR001296">
    <property type="entry name" value="Glyco_trans_1"/>
</dbReference>
<dbReference type="PANTHER" id="PTHR46401:SF2">
    <property type="entry name" value="GLYCOSYLTRANSFERASE WBBK-RELATED"/>
    <property type="match status" value="1"/>
</dbReference>
<dbReference type="Proteomes" id="UP000038011">
    <property type="component" value="Unassembled WGS sequence"/>
</dbReference>
<evidence type="ECO:0000256" key="1">
    <source>
        <dbReference type="ARBA" id="ARBA00022679"/>
    </source>
</evidence>
<proteinExistence type="predicted"/>
<dbReference type="Pfam" id="PF00534">
    <property type="entry name" value="Glycos_transf_1"/>
    <property type="match status" value="1"/>
</dbReference>
<accession>A0A0M9GKG5</accession>
<dbReference type="EMBL" id="JXMU01000045">
    <property type="protein sequence ID" value="KPA99886.1"/>
    <property type="molecule type" value="Genomic_DNA"/>
</dbReference>
<dbReference type="PATRIC" id="fig|1514904.3.peg.2817"/>
<dbReference type="RefSeq" id="WP_054000534.1">
    <property type="nucleotide sequence ID" value="NZ_JXMU01000045.1"/>
</dbReference>
<dbReference type="Gene3D" id="3.40.50.2000">
    <property type="entry name" value="Glycogen Phosphorylase B"/>
    <property type="match status" value="1"/>
</dbReference>
<evidence type="ECO:0000313" key="4">
    <source>
        <dbReference type="EMBL" id="KPA99886.1"/>
    </source>
</evidence>
<dbReference type="GO" id="GO:0009103">
    <property type="term" value="P:lipopolysaccharide biosynthetic process"/>
    <property type="evidence" value="ECO:0007669"/>
    <property type="project" value="TreeGrafter"/>
</dbReference>
<dbReference type="PANTHER" id="PTHR46401">
    <property type="entry name" value="GLYCOSYLTRANSFERASE WBBK-RELATED"/>
    <property type="match status" value="1"/>
</dbReference>
<keyword evidence="1 4" id="KW-0808">Transferase</keyword>
<dbReference type="Gene3D" id="3.40.50.11090">
    <property type="match status" value="1"/>
</dbReference>
<keyword evidence="5" id="KW-1185">Reference proteome</keyword>
<gene>
    <name evidence="4" type="ORF">SU32_16790</name>
</gene>
<keyword evidence="2" id="KW-1133">Transmembrane helix</keyword>
<protein>
    <submittedName>
        <fullName evidence="4">Glycosyl transferase family 1</fullName>
    </submittedName>
</protein>
<dbReference type="AlphaFoldDB" id="A0A0M9GKG5"/>
<dbReference type="GO" id="GO:0016757">
    <property type="term" value="F:glycosyltransferase activity"/>
    <property type="evidence" value="ECO:0007669"/>
    <property type="project" value="InterPro"/>
</dbReference>
<reference evidence="4 5" key="1">
    <citation type="submission" date="2015-01" db="EMBL/GenBank/DDBJ databases">
        <title>Ahrensia donghaiensis sp. nov., a novel dimethylsulphoniopropionate-cleavage bacterium isolated from seawater and emended descriptions of the genus Ahrensia and Ahrensia kielensis.</title>
        <authorList>
            <person name="Liu J."/>
        </authorList>
    </citation>
    <scope>NUCLEOTIDE SEQUENCE [LARGE SCALE GENOMIC DNA]</scope>
    <source>
        <strain evidence="4 5">LZD062</strain>
    </source>
</reference>